<reference evidence="7 8" key="1">
    <citation type="journal article" date="2020" name="Biotechnol. Biofuels">
        <title>New insights from the biogas microbiome by comprehensive genome-resolved metagenomics of nearly 1600 species originating from multiple anaerobic digesters.</title>
        <authorList>
            <person name="Campanaro S."/>
            <person name="Treu L."/>
            <person name="Rodriguez-R L.M."/>
            <person name="Kovalovszki A."/>
            <person name="Ziels R.M."/>
            <person name="Maus I."/>
            <person name="Zhu X."/>
            <person name="Kougias P.G."/>
            <person name="Basile A."/>
            <person name="Luo G."/>
            <person name="Schluter A."/>
            <person name="Konstantinidis K.T."/>
            <person name="Angelidaki I."/>
        </authorList>
    </citation>
    <scope>NUCLEOTIDE SEQUENCE [LARGE SCALE GENOMIC DNA]</scope>
    <source>
        <strain evidence="7">AS04akNAM_125</strain>
    </source>
</reference>
<name>A0A832QUP4_9RHOB</name>
<dbReference type="InterPro" id="IPR011250">
    <property type="entry name" value="OMP/PagP_B-barrel"/>
</dbReference>
<keyword evidence="2 5" id="KW-0732">Signal</keyword>
<organism evidence="7 8">
    <name type="scientific">Paracoccus solventivorans</name>
    <dbReference type="NCBI Taxonomy" id="53463"/>
    <lineage>
        <taxon>Bacteria</taxon>
        <taxon>Pseudomonadati</taxon>
        <taxon>Pseudomonadota</taxon>
        <taxon>Alphaproteobacteria</taxon>
        <taxon>Rhodobacterales</taxon>
        <taxon>Paracoccaceae</taxon>
        <taxon>Paracoccus</taxon>
    </lineage>
</organism>
<dbReference type="SUPFAM" id="SSF56925">
    <property type="entry name" value="OMPA-like"/>
    <property type="match status" value="1"/>
</dbReference>
<comment type="subcellular location">
    <subcellularLocation>
        <location evidence="1">Membrane</location>
    </subcellularLocation>
</comment>
<sequence length="212" mass="22232">MRKYVALASSLAALAAAPALAGGYVAPVADVEPVIAVTPAPIVGTWAGGYLGANVNYGKAEFDPSSDTGVYSTEPDGANFALRGGYDWQRGNGVFGLGAEYNLAKYKDDYPTDGGTADVEMKNVGTVFVRAGYAFSDQLMAYGLLGYTHAKLEAPGLSESVDGATLGLGAEYRFNPNWSGYAEYAYSDLGEVGDSSVDVDLNQVKLGVNFRF</sequence>
<evidence type="ECO:0000256" key="2">
    <source>
        <dbReference type="ARBA" id="ARBA00022729"/>
    </source>
</evidence>
<gene>
    <name evidence="7" type="ORF">GXX24_03180</name>
</gene>
<keyword evidence="3" id="KW-0472">Membrane</keyword>
<dbReference type="PANTHER" id="PTHR34001:SF3">
    <property type="entry name" value="BLL7405 PROTEIN"/>
    <property type="match status" value="1"/>
</dbReference>
<comment type="similarity">
    <text evidence="4">Belongs to the Omp25/RopB family.</text>
</comment>
<feature type="signal peptide" evidence="5">
    <location>
        <begin position="1"/>
        <end position="21"/>
    </location>
</feature>
<dbReference type="Pfam" id="PF13505">
    <property type="entry name" value="OMP_b-brl"/>
    <property type="match status" value="1"/>
</dbReference>
<protein>
    <submittedName>
        <fullName evidence="7">Porin family protein</fullName>
    </submittedName>
</protein>
<dbReference type="InterPro" id="IPR027385">
    <property type="entry name" value="Beta-barrel_OMP"/>
</dbReference>
<dbReference type="Proteomes" id="UP000580830">
    <property type="component" value="Unassembled WGS sequence"/>
</dbReference>
<evidence type="ECO:0000313" key="8">
    <source>
        <dbReference type="Proteomes" id="UP000580830"/>
    </source>
</evidence>
<dbReference type="Gene3D" id="2.40.160.20">
    <property type="match status" value="1"/>
</dbReference>
<evidence type="ECO:0000259" key="6">
    <source>
        <dbReference type="Pfam" id="PF13505"/>
    </source>
</evidence>
<dbReference type="PANTHER" id="PTHR34001">
    <property type="entry name" value="BLL7405 PROTEIN"/>
    <property type="match status" value="1"/>
</dbReference>
<dbReference type="EMBL" id="DULP01000049">
    <property type="protein sequence ID" value="HHW33134.1"/>
    <property type="molecule type" value="Genomic_DNA"/>
</dbReference>
<accession>A0A832QUP4</accession>
<dbReference type="RefSeq" id="WP_303729257.1">
    <property type="nucleotide sequence ID" value="NZ_DULP01000049.1"/>
</dbReference>
<proteinExistence type="inferred from homology"/>
<feature type="domain" description="Outer membrane protein beta-barrel" evidence="6">
    <location>
        <begin position="34"/>
        <end position="212"/>
    </location>
</feature>
<comment type="caution">
    <text evidence="7">The sequence shown here is derived from an EMBL/GenBank/DDBJ whole genome shotgun (WGS) entry which is preliminary data.</text>
</comment>
<evidence type="ECO:0000256" key="4">
    <source>
        <dbReference type="ARBA" id="ARBA00038306"/>
    </source>
</evidence>
<evidence type="ECO:0000256" key="5">
    <source>
        <dbReference type="SAM" id="SignalP"/>
    </source>
</evidence>
<evidence type="ECO:0000313" key="7">
    <source>
        <dbReference type="EMBL" id="HHW33134.1"/>
    </source>
</evidence>
<evidence type="ECO:0000256" key="3">
    <source>
        <dbReference type="ARBA" id="ARBA00023136"/>
    </source>
</evidence>
<dbReference type="AlphaFoldDB" id="A0A832QUP4"/>
<dbReference type="GO" id="GO:0016020">
    <property type="term" value="C:membrane"/>
    <property type="evidence" value="ECO:0007669"/>
    <property type="project" value="UniProtKB-SubCell"/>
</dbReference>
<feature type="chain" id="PRO_5032489830" evidence="5">
    <location>
        <begin position="22"/>
        <end position="212"/>
    </location>
</feature>
<evidence type="ECO:0000256" key="1">
    <source>
        <dbReference type="ARBA" id="ARBA00004370"/>
    </source>
</evidence>
<dbReference type="InterPro" id="IPR051692">
    <property type="entry name" value="OMP-like"/>
</dbReference>